<feature type="transmembrane region" description="Helical" evidence="7">
    <location>
        <begin position="247"/>
        <end position="268"/>
    </location>
</feature>
<comment type="caution">
    <text evidence="9">The sequence shown here is derived from an EMBL/GenBank/DDBJ whole genome shotgun (WGS) entry which is preliminary data.</text>
</comment>
<comment type="subcellular location">
    <subcellularLocation>
        <location evidence="1">Cell membrane</location>
        <topology evidence="1">Multi-pass membrane protein</topology>
    </subcellularLocation>
</comment>
<evidence type="ECO:0000259" key="8">
    <source>
        <dbReference type="PROSITE" id="PS50850"/>
    </source>
</evidence>
<dbReference type="InterPro" id="IPR011701">
    <property type="entry name" value="MFS"/>
</dbReference>
<dbReference type="CDD" id="cd17324">
    <property type="entry name" value="MFS_NepI_like"/>
    <property type="match status" value="1"/>
</dbReference>
<dbReference type="EMBL" id="QQXL01000003">
    <property type="protein sequence ID" value="RKW70718.1"/>
    <property type="molecule type" value="Genomic_DNA"/>
</dbReference>
<evidence type="ECO:0000256" key="1">
    <source>
        <dbReference type="ARBA" id="ARBA00004651"/>
    </source>
</evidence>
<feature type="transmembrane region" description="Helical" evidence="7">
    <location>
        <begin position="136"/>
        <end position="160"/>
    </location>
</feature>
<dbReference type="PANTHER" id="PTHR43124:SF3">
    <property type="entry name" value="CHLORAMPHENICOL EFFLUX PUMP RV0191"/>
    <property type="match status" value="1"/>
</dbReference>
<evidence type="ECO:0000256" key="4">
    <source>
        <dbReference type="ARBA" id="ARBA00022989"/>
    </source>
</evidence>
<keyword evidence="3 7" id="KW-0812">Transmembrane</keyword>
<dbReference type="GO" id="GO:0005886">
    <property type="term" value="C:plasma membrane"/>
    <property type="evidence" value="ECO:0007669"/>
    <property type="project" value="UniProtKB-SubCell"/>
</dbReference>
<keyword evidence="2" id="KW-1003">Cell membrane</keyword>
<evidence type="ECO:0000256" key="7">
    <source>
        <dbReference type="SAM" id="Phobius"/>
    </source>
</evidence>
<keyword evidence="10" id="KW-1185">Reference proteome</keyword>
<feature type="transmembrane region" description="Helical" evidence="7">
    <location>
        <begin position="299"/>
        <end position="321"/>
    </location>
</feature>
<sequence>MSQAKPRVPAVVLLLAAVIFALGTSEFMIAGLLEEMAAELHVSLGQTGLLVTGFAVGMIFGAPVLAVLTLKLPVRTTMLAAILTFAAAHVMGALAPGYGTLMASRVIAAIACGGFWAVAAVHTVRVAPPAVTARSLAALVGGLTVANLIGVPAGALLGHVFGWRSAFWALAVVTALAAVLVAFTVKSLPRKEDLPPLKSLVRLELRVFRYPRIWLALSITALFQGSVFAAFSYFGPLLTHTAGLDPVWVPAVLAAFGVGALVGVTVGGRLADRGLFANMIGSLVALVAAFILLALVARWWLPAVCAIVLIGLSGFSIAGALNARVFQVAGGAPTLAASVNTSAFNVGNAAGPALGAAALTLGLPVVTTVWIGAVLAVLALMLALVARRTDSRWAAKEEGPGAKTGTGPDRGAADRDGGSLTRPR</sequence>
<feature type="domain" description="Major facilitator superfamily (MFS) profile" evidence="8">
    <location>
        <begin position="11"/>
        <end position="391"/>
    </location>
</feature>
<dbReference type="Gene3D" id="1.20.1250.20">
    <property type="entry name" value="MFS general substrate transporter like domains"/>
    <property type="match status" value="1"/>
</dbReference>
<accession>A0A496PJT5</accession>
<feature type="transmembrane region" description="Helical" evidence="7">
    <location>
        <begin position="49"/>
        <end position="70"/>
    </location>
</feature>
<reference evidence="9 10" key="1">
    <citation type="submission" date="2018-07" db="EMBL/GenBank/DDBJ databases">
        <title>Arthrobacter sp. nov., isolated from raw cow's milk with high bacterial count.</title>
        <authorList>
            <person name="Hahne J."/>
            <person name="Isele D."/>
            <person name="Lipski A."/>
        </authorList>
    </citation>
    <scope>NUCLEOTIDE SEQUENCE [LARGE SCALE GENOMIC DNA]</scope>
    <source>
        <strain evidence="9 10">JZ R-183</strain>
    </source>
</reference>
<keyword evidence="5 7" id="KW-0472">Membrane</keyword>
<dbReference type="PANTHER" id="PTHR43124">
    <property type="entry name" value="PURINE EFFLUX PUMP PBUE"/>
    <property type="match status" value="1"/>
</dbReference>
<dbReference type="RefSeq" id="WP_121484743.1">
    <property type="nucleotide sequence ID" value="NZ_QQXL01000003.1"/>
</dbReference>
<dbReference type="InterPro" id="IPR020846">
    <property type="entry name" value="MFS_dom"/>
</dbReference>
<feature type="region of interest" description="Disordered" evidence="6">
    <location>
        <begin position="393"/>
        <end position="424"/>
    </location>
</feature>
<dbReference type="AlphaFoldDB" id="A0A496PJT5"/>
<name>A0A496PJT5_9MICC</name>
<dbReference type="GO" id="GO:0022857">
    <property type="term" value="F:transmembrane transporter activity"/>
    <property type="evidence" value="ECO:0007669"/>
    <property type="project" value="InterPro"/>
</dbReference>
<evidence type="ECO:0000256" key="5">
    <source>
        <dbReference type="ARBA" id="ARBA00023136"/>
    </source>
</evidence>
<feature type="transmembrane region" description="Helical" evidence="7">
    <location>
        <begin position="213"/>
        <end position="235"/>
    </location>
</feature>
<gene>
    <name evidence="9" type="ORF">DWQ67_06305</name>
</gene>
<evidence type="ECO:0000256" key="6">
    <source>
        <dbReference type="SAM" id="MobiDB-lite"/>
    </source>
</evidence>
<dbReference type="PROSITE" id="PS50850">
    <property type="entry name" value="MFS"/>
    <property type="match status" value="1"/>
</dbReference>
<dbReference type="InterPro" id="IPR050189">
    <property type="entry name" value="MFS_Efflux_Transporters"/>
</dbReference>
<feature type="transmembrane region" description="Helical" evidence="7">
    <location>
        <begin position="275"/>
        <end position="293"/>
    </location>
</feature>
<organism evidence="9 10">
    <name type="scientific">Galactobacter caseinivorans</name>
    <dbReference type="NCBI Taxonomy" id="2676123"/>
    <lineage>
        <taxon>Bacteria</taxon>
        <taxon>Bacillati</taxon>
        <taxon>Actinomycetota</taxon>
        <taxon>Actinomycetes</taxon>
        <taxon>Micrococcales</taxon>
        <taxon>Micrococcaceae</taxon>
        <taxon>Galactobacter</taxon>
    </lineage>
</organism>
<dbReference type="SUPFAM" id="SSF103473">
    <property type="entry name" value="MFS general substrate transporter"/>
    <property type="match status" value="1"/>
</dbReference>
<evidence type="ECO:0000256" key="2">
    <source>
        <dbReference type="ARBA" id="ARBA00022475"/>
    </source>
</evidence>
<feature type="transmembrane region" description="Helical" evidence="7">
    <location>
        <begin position="77"/>
        <end position="96"/>
    </location>
</feature>
<evidence type="ECO:0000313" key="10">
    <source>
        <dbReference type="Proteomes" id="UP000273119"/>
    </source>
</evidence>
<dbReference type="Pfam" id="PF07690">
    <property type="entry name" value="MFS_1"/>
    <property type="match status" value="1"/>
</dbReference>
<evidence type="ECO:0000313" key="9">
    <source>
        <dbReference type="EMBL" id="RKW70718.1"/>
    </source>
</evidence>
<feature type="transmembrane region" description="Helical" evidence="7">
    <location>
        <begin position="102"/>
        <end position="124"/>
    </location>
</feature>
<proteinExistence type="predicted"/>
<keyword evidence="4 7" id="KW-1133">Transmembrane helix</keyword>
<protein>
    <submittedName>
        <fullName evidence="9">MFS transporter</fullName>
    </submittedName>
</protein>
<feature type="transmembrane region" description="Helical" evidence="7">
    <location>
        <begin position="342"/>
        <end position="363"/>
    </location>
</feature>
<feature type="transmembrane region" description="Helical" evidence="7">
    <location>
        <begin position="369"/>
        <end position="386"/>
    </location>
</feature>
<dbReference type="NCBIfam" id="NF033135">
    <property type="entry name" value="cmx_cmrA"/>
    <property type="match status" value="1"/>
</dbReference>
<dbReference type="InterPro" id="IPR036259">
    <property type="entry name" value="MFS_trans_sf"/>
</dbReference>
<feature type="transmembrane region" description="Helical" evidence="7">
    <location>
        <begin position="166"/>
        <end position="185"/>
    </location>
</feature>
<dbReference type="Proteomes" id="UP000273119">
    <property type="component" value="Unassembled WGS sequence"/>
</dbReference>
<evidence type="ECO:0000256" key="3">
    <source>
        <dbReference type="ARBA" id="ARBA00022692"/>
    </source>
</evidence>